<dbReference type="InterPro" id="IPR007159">
    <property type="entry name" value="SpoVT-AbrB_dom"/>
</dbReference>
<comment type="caution">
    <text evidence="2">The sequence shown here is derived from an EMBL/GenBank/DDBJ whole genome shotgun (WGS) entry which is preliminary data.</text>
</comment>
<dbReference type="InterPro" id="IPR037914">
    <property type="entry name" value="SpoVT-AbrB_sf"/>
</dbReference>
<gene>
    <name evidence="2" type="ORF">ACFOWE_02460</name>
</gene>
<keyword evidence="2" id="KW-0238">DNA-binding</keyword>
<dbReference type="Gene3D" id="2.10.260.10">
    <property type="match status" value="1"/>
</dbReference>
<dbReference type="EMBL" id="JBHSBM010000008">
    <property type="protein sequence ID" value="MFC4057137.1"/>
    <property type="molecule type" value="Genomic_DNA"/>
</dbReference>
<sequence>MTTRTGGPGMRINSKGQVTIPAHLREKYNLSEGDEVDVVEVGNTLAIVRREGSESRGKRLTRHMRGKASIRMSTDELMELLRGD</sequence>
<dbReference type="Proteomes" id="UP001595850">
    <property type="component" value="Unassembled WGS sequence"/>
</dbReference>
<dbReference type="SMART" id="SM00966">
    <property type="entry name" value="SpoVT_AbrB"/>
    <property type="match status" value="1"/>
</dbReference>
<accession>A0ABV8HZ84</accession>
<evidence type="ECO:0000313" key="2">
    <source>
        <dbReference type="EMBL" id="MFC4057137.1"/>
    </source>
</evidence>
<dbReference type="GO" id="GO:0003677">
    <property type="term" value="F:DNA binding"/>
    <property type="evidence" value="ECO:0007669"/>
    <property type="project" value="UniProtKB-KW"/>
</dbReference>
<keyword evidence="3" id="KW-1185">Reference proteome</keyword>
<organism evidence="2 3">
    <name type="scientific">Planomonospora corallina</name>
    <dbReference type="NCBI Taxonomy" id="1806052"/>
    <lineage>
        <taxon>Bacteria</taxon>
        <taxon>Bacillati</taxon>
        <taxon>Actinomycetota</taxon>
        <taxon>Actinomycetes</taxon>
        <taxon>Streptosporangiales</taxon>
        <taxon>Streptosporangiaceae</taxon>
        <taxon>Planomonospora</taxon>
    </lineage>
</organism>
<dbReference type="SUPFAM" id="SSF89447">
    <property type="entry name" value="AbrB/MazE/MraZ-like"/>
    <property type="match status" value="1"/>
</dbReference>
<proteinExistence type="predicted"/>
<dbReference type="Pfam" id="PF04014">
    <property type="entry name" value="MazE_antitoxin"/>
    <property type="match status" value="1"/>
</dbReference>
<reference evidence="3" key="1">
    <citation type="journal article" date="2019" name="Int. J. Syst. Evol. Microbiol.">
        <title>The Global Catalogue of Microorganisms (GCM) 10K type strain sequencing project: providing services to taxonomists for standard genome sequencing and annotation.</title>
        <authorList>
            <consortium name="The Broad Institute Genomics Platform"/>
            <consortium name="The Broad Institute Genome Sequencing Center for Infectious Disease"/>
            <person name="Wu L."/>
            <person name="Ma J."/>
        </authorList>
    </citation>
    <scope>NUCLEOTIDE SEQUENCE [LARGE SCALE GENOMIC DNA]</scope>
    <source>
        <strain evidence="3">TBRC 4489</strain>
    </source>
</reference>
<feature type="domain" description="SpoVT-AbrB" evidence="1">
    <location>
        <begin position="10"/>
        <end position="56"/>
    </location>
</feature>
<evidence type="ECO:0000259" key="1">
    <source>
        <dbReference type="SMART" id="SM00966"/>
    </source>
</evidence>
<dbReference type="NCBIfam" id="TIGR01439">
    <property type="entry name" value="lp_hng_hel_AbrB"/>
    <property type="match status" value="1"/>
</dbReference>
<protein>
    <submittedName>
        <fullName evidence="2">AbrB/MazE/SpoVT family DNA-binding domain-containing protein</fullName>
    </submittedName>
</protein>
<name>A0ABV8HZ84_9ACTN</name>
<dbReference type="RefSeq" id="WP_377285089.1">
    <property type="nucleotide sequence ID" value="NZ_JBHSBM010000008.1"/>
</dbReference>
<evidence type="ECO:0000313" key="3">
    <source>
        <dbReference type="Proteomes" id="UP001595850"/>
    </source>
</evidence>